<name>A0A3D9FQ41_9FLAO</name>
<reference evidence="1 2" key="1">
    <citation type="submission" date="2018-07" db="EMBL/GenBank/DDBJ databases">
        <title>Genomic Encyclopedia of Archaeal and Bacterial Type Strains, Phase II (KMG-II): from individual species to whole genera.</title>
        <authorList>
            <person name="Goeker M."/>
        </authorList>
    </citation>
    <scope>NUCLEOTIDE SEQUENCE [LARGE SCALE GENOMIC DNA]</scope>
    <source>
        <strain evidence="1 2">DSM 25795</strain>
    </source>
</reference>
<dbReference type="Proteomes" id="UP000257004">
    <property type="component" value="Unassembled WGS sequence"/>
</dbReference>
<evidence type="ECO:0000313" key="1">
    <source>
        <dbReference type="EMBL" id="RED22574.1"/>
    </source>
</evidence>
<gene>
    <name evidence="1" type="ORF">BD847_3204</name>
</gene>
<dbReference type="OrthoDB" id="8777862at2"/>
<protein>
    <submittedName>
        <fullName evidence="1">Uncharacterized protein</fullName>
    </submittedName>
</protein>
<evidence type="ECO:0000313" key="2">
    <source>
        <dbReference type="Proteomes" id="UP000257004"/>
    </source>
</evidence>
<dbReference type="AlphaFoldDB" id="A0A3D9FQ41"/>
<accession>A0A3D9FQ41</accession>
<dbReference type="RefSeq" id="WP_115889191.1">
    <property type="nucleotide sequence ID" value="NZ_QRDQ01000010.1"/>
</dbReference>
<sequence length="214" mass="25325">MHSPKIKLIKKVLFVSILMLFVIYALREIVYKPYMWQKAMHTPEHRLQMGSFVFSKQDVSSSTQSGNYNYLIFKVIEINGDYVRLSPVRKLLEKKQPKTSDSSFTRETYRSLKLNINKLEVAGIHHEDLHKIKTNFTLNDYLLEKYPSLKKSQYYYEEVSPNEKNINIPSKYFKLVYSKEKIIEKRKLIPYRITDSETPELAKELSQKASFILN</sequence>
<proteinExistence type="predicted"/>
<comment type="caution">
    <text evidence="1">The sequence shown here is derived from an EMBL/GenBank/DDBJ whole genome shotgun (WGS) entry which is preliminary data.</text>
</comment>
<organism evidence="1 2">
    <name type="scientific">Flavobacterium cutihirudinis</name>
    <dbReference type="NCBI Taxonomy" id="1265740"/>
    <lineage>
        <taxon>Bacteria</taxon>
        <taxon>Pseudomonadati</taxon>
        <taxon>Bacteroidota</taxon>
        <taxon>Flavobacteriia</taxon>
        <taxon>Flavobacteriales</taxon>
        <taxon>Flavobacteriaceae</taxon>
        <taxon>Flavobacterium</taxon>
    </lineage>
</organism>
<keyword evidence="2" id="KW-1185">Reference proteome</keyword>
<dbReference type="EMBL" id="QRDQ01000010">
    <property type="protein sequence ID" value="RED22574.1"/>
    <property type="molecule type" value="Genomic_DNA"/>
</dbReference>